<dbReference type="Gene3D" id="3.40.630.30">
    <property type="match status" value="1"/>
</dbReference>
<proteinExistence type="predicted"/>
<dbReference type="InterPro" id="IPR008266">
    <property type="entry name" value="Tyr_kinase_AS"/>
</dbReference>
<dbReference type="PANTHER" id="PTHR38248">
    <property type="entry name" value="FUNK1 6"/>
    <property type="match status" value="1"/>
</dbReference>
<dbReference type="InterPro" id="IPR000182">
    <property type="entry name" value="GNAT_dom"/>
</dbReference>
<dbReference type="GO" id="GO:0016747">
    <property type="term" value="F:acyltransferase activity, transferring groups other than amino-acyl groups"/>
    <property type="evidence" value="ECO:0007669"/>
    <property type="project" value="InterPro"/>
</dbReference>
<dbReference type="GO" id="GO:0004674">
    <property type="term" value="F:protein serine/threonine kinase activity"/>
    <property type="evidence" value="ECO:0007669"/>
    <property type="project" value="UniProtKB-EC"/>
</dbReference>
<dbReference type="PANTHER" id="PTHR38248:SF2">
    <property type="entry name" value="FUNK1 11"/>
    <property type="match status" value="1"/>
</dbReference>
<sequence>MGVDDKSESGRTSRSQRKQETSAIEEANAKSDAEFAAAYLPSLPLDWTHPTSERVYHVQLRGAVALEEAHVTACFDLIDETSGEDYRGSSLGWHPVAKKKEMRSPELRYILVLHDDQVCGFASMMPTFENGEAVVYCYEIHLKTQLKGSGLGRQLMQLLVEAGERIESVDKVMLTCFVSNTHARWFYERLGFVVDACSPRERKLRGGKVVVPDYVIMSRRTGLRRRRDKGDYQRMTDQDLGKLDIIETDIGGNNYMMLDSAEMPSLRKMYLESEPVASREGLVGTGTTWYRDNLLPEQTGNFFQNRILTCTVTSPAGRPLHTFHSLIELLQVFRDAVKCHRSLCHDAKILHQDISSGNIIILDGQEGEGKPKGILIDLDSAIQITEGLEAEFEIIGTRPFMAIGVLRGERHTYRHDLESFLYVFLWTVISSHTENPPETSKLRQWSNGDWNELAARKCLDMGQDSFQNILTEFTPEFHSLKPLAESLRQILFPLEDGVIWTGTHSSPEAIDKLYDGMIHAFEGAIASEGGR</sequence>
<feature type="domain" description="N-acetyltransferase" evidence="5">
    <location>
        <begin position="61"/>
        <end position="222"/>
    </location>
</feature>
<gene>
    <name evidence="6" type="ORF">C2857_003005</name>
</gene>
<comment type="catalytic activity">
    <reaction evidence="2">
        <text>L-threonyl-[protein] + ATP = O-phospho-L-threonyl-[protein] + ADP + H(+)</text>
        <dbReference type="Rhea" id="RHEA:46608"/>
        <dbReference type="Rhea" id="RHEA-COMP:11060"/>
        <dbReference type="Rhea" id="RHEA-COMP:11605"/>
        <dbReference type="ChEBI" id="CHEBI:15378"/>
        <dbReference type="ChEBI" id="CHEBI:30013"/>
        <dbReference type="ChEBI" id="CHEBI:30616"/>
        <dbReference type="ChEBI" id="CHEBI:61977"/>
        <dbReference type="ChEBI" id="CHEBI:456216"/>
        <dbReference type="EC" id="2.7.11.1"/>
    </reaction>
</comment>
<dbReference type="Proteomes" id="UP000594364">
    <property type="component" value="Chromosome 2"/>
</dbReference>
<evidence type="ECO:0000256" key="1">
    <source>
        <dbReference type="ARBA" id="ARBA00012513"/>
    </source>
</evidence>
<evidence type="ECO:0000256" key="2">
    <source>
        <dbReference type="ARBA" id="ARBA00047899"/>
    </source>
</evidence>
<dbReference type="AlphaFoldDB" id="A0A7S9PTT2"/>
<feature type="region of interest" description="Disordered" evidence="4">
    <location>
        <begin position="1"/>
        <end position="27"/>
    </location>
</feature>
<dbReference type="CDD" id="cd04301">
    <property type="entry name" value="NAT_SF"/>
    <property type="match status" value="1"/>
</dbReference>
<accession>A0A7S9PTT2</accession>
<dbReference type="EMBL" id="CP031386">
    <property type="protein sequence ID" value="QPG96056.1"/>
    <property type="molecule type" value="Genomic_DNA"/>
</dbReference>
<dbReference type="InterPro" id="IPR016181">
    <property type="entry name" value="Acyl_CoA_acyltransferase"/>
</dbReference>
<evidence type="ECO:0000259" key="5">
    <source>
        <dbReference type="PROSITE" id="PS51186"/>
    </source>
</evidence>
<comment type="catalytic activity">
    <reaction evidence="3">
        <text>L-seryl-[protein] + ATP = O-phospho-L-seryl-[protein] + ADP + H(+)</text>
        <dbReference type="Rhea" id="RHEA:17989"/>
        <dbReference type="Rhea" id="RHEA-COMP:9863"/>
        <dbReference type="Rhea" id="RHEA-COMP:11604"/>
        <dbReference type="ChEBI" id="CHEBI:15378"/>
        <dbReference type="ChEBI" id="CHEBI:29999"/>
        <dbReference type="ChEBI" id="CHEBI:30616"/>
        <dbReference type="ChEBI" id="CHEBI:83421"/>
        <dbReference type="ChEBI" id="CHEBI:456216"/>
        <dbReference type="EC" id="2.7.11.1"/>
    </reaction>
</comment>
<feature type="compositionally biased region" description="Basic and acidic residues" evidence="4">
    <location>
        <begin position="1"/>
        <end position="11"/>
    </location>
</feature>
<dbReference type="OrthoDB" id="424551at2759"/>
<organism evidence="6 7">
    <name type="scientific">Epichloe festucae (strain Fl1)</name>
    <dbReference type="NCBI Taxonomy" id="877507"/>
    <lineage>
        <taxon>Eukaryota</taxon>
        <taxon>Fungi</taxon>
        <taxon>Dikarya</taxon>
        <taxon>Ascomycota</taxon>
        <taxon>Pezizomycotina</taxon>
        <taxon>Sordariomycetes</taxon>
        <taxon>Hypocreomycetidae</taxon>
        <taxon>Hypocreales</taxon>
        <taxon>Clavicipitaceae</taxon>
        <taxon>Epichloe</taxon>
    </lineage>
</organism>
<dbReference type="Pfam" id="PF00583">
    <property type="entry name" value="Acetyltransf_1"/>
    <property type="match status" value="1"/>
</dbReference>
<dbReference type="InterPro" id="IPR040976">
    <property type="entry name" value="Pkinase_fungal"/>
</dbReference>
<dbReference type="EC" id="2.7.11.1" evidence="1"/>
<evidence type="ECO:0000313" key="7">
    <source>
        <dbReference type="Proteomes" id="UP000594364"/>
    </source>
</evidence>
<evidence type="ECO:0000256" key="4">
    <source>
        <dbReference type="SAM" id="MobiDB-lite"/>
    </source>
</evidence>
<name>A0A7S9PTT2_EPIFF</name>
<evidence type="ECO:0000313" key="6">
    <source>
        <dbReference type="EMBL" id="QPG96056.1"/>
    </source>
</evidence>
<dbReference type="PROSITE" id="PS51186">
    <property type="entry name" value="GNAT"/>
    <property type="match status" value="1"/>
</dbReference>
<dbReference type="InterPro" id="IPR011009">
    <property type="entry name" value="Kinase-like_dom_sf"/>
</dbReference>
<dbReference type="Pfam" id="PF17667">
    <property type="entry name" value="Pkinase_fungal"/>
    <property type="match status" value="1"/>
</dbReference>
<protein>
    <recommendedName>
        <fullName evidence="1">non-specific serine/threonine protein kinase</fullName>
        <ecNumber evidence="1">2.7.11.1</ecNumber>
    </recommendedName>
</protein>
<dbReference type="PROSITE" id="PS00109">
    <property type="entry name" value="PROTEIN_KINASE_TYR"/>
    <property type="match status" value="1"/>
</dbReference>
<dbReference type="SUPFAM" id="SSF55729">
    <property type="entry name" value="Acyl-CoA N-acyltransferases (Nat)"/>
    <property type="match status" value="1"/>
</dbReference>
<keyword evidence="7" id="KW-1185">Reference proteome</keyword>
<reference evidence="6 7" key="1">
    <citation type="journal article" date="2018" name="PLoS Genet.">
        <title>Repeat elements organise 3D genome structure and mediate transcription in the filamentous fungus Epichloe festucae.</title>
        <authorList>
            <person name="Winter D.J."/>
            <person name="Ganley A.R.D."/>
            <person name="Young C.A."/>
            <person name="Liachko I."/>
            <person name="Schardl C.L."/>
            <person name="Dupont P.Y."/>
            <person name="Berry D."/>
            <person name="Ram A."/>
            <person name="Scott B."/>
            <person name="Cox M.P."/>
        </authorList>
    </citation>
    <scope>NUCLEOTIDE SEQUENCE [LARGE SCALE GENOMIC DNA]</scope>
    <source>
        <strain evidence="6 7">Fl1</strain>
    </source>
</reference>
<dbReference type="Gene3D" id="1.10.510.10">
    <property type="entry name" value="Transferase(Phosphotransferase) domain 1"/>
    <property type="match status" value="1"/>
</dbReference>
<evidence type="ECO:0000256" key="3">
    <source>
        <dbReference type="ARBA" id="ARBA00048679"/>
    </source>
</evidence>
<dbReference type="SUPFAM" id="SSF56112">
    <property type="entry name" value="Protein kinase-like (PK-like)"/>
    <property type="match status" value="1"/>
</dbReference>